<dbReference type="RefSeq" id="XP_024333768.1">
    <property type="nucleotide sequence ID" value="XM_024479975.1"/>
</dbReference>
<dbReference type="EMBL" id="KZ110610">
    <property type="protein sequence ID" value="OSX56974.1"/>
    <property type="molecule type" value="Genomic_DNA"/>
</dbReference>
<protein>
    <recommendedName>
        <fullName evidence="3">AB hydrolase-1 domain-containing protein</fullName>
    </recommendedName>
</protein>
<evidence type="ECO:0000313" key="5">
    <source>
        <dbReference type="Proteomes" id="UP000194127"/>
    </source>
</evidence>
<feature type="domain" description="AB hydrolase-1" evidence="3">
    <location>
        <begin position="33"/>
        <end position="287"/>
    </location>
</feature>
<reference evidence="4 5" key="1">
    <citation type="submission" date="2017-04" db="EMBL/GenBank/DDBJ databases">
        <title>Genome Sequence of the Model Brown-Rot Fungus Postia placenta SB12.</title>
        <authorList>
            <consortium name="DOE Joint Genome Institute"/>
            <person name="Gaskell J."/>
            <person name="Kersten P."/>
            <person name="Larrondo L.F."/>
            <person name="Canessa P."/>
            <person name="Martinez D."/>
            <person name="Hibbett D."/>
            <person name="Schmoll M."/>
            <person name="Kubicek C.P."/>
            <person name="Martinez A.T."/>
            <person name="Yadav J."/>
            <person name="Master E."/>
            <person name="Magnuson J.K."/>
            <person name="James T."/>
            <person name="Yaver D."/>
            <person name="Berka R."/>
            <person name="Labutti K."/>
            <person name="Lipzen A."/>
            <person name="Aerts A."/>
            <person name="Barry K."/>
            <person name="Henrissat B."/>
            <person name="Blanchette R."/>
            <person name="Grigoriev I."/>
            <person name="Cullen D."/>
        </authorList>
    </citation>
    <scope>NUCLEOTIDE SEQUENCE [LARGE SCALE GENOMIC DNA]</scope>
    <source>
        <strain evidence="4 5">MAD-698-R-SB12</strain>
    </source>
</reference>
<dbReference type="STRING" id="670580.A0A1X6MKP2"/>
<evidence type="ECO:0000259" key="3">
    <source>
        <dbReference type="Pfam" id="PF00561"/>
    </source>
</evidence>
<dbReference type="AlphaFoldDB" id="A0A1X6MKP2"/>
<dbReference type="InterPro" id="IPR050266">
    <property type="entry name" value="AB_hydrolase_sf"/>
</dbReference>
<sequence length="301" mass="34250">MSETTGKIPFTHDGVTYETWYKVVGDLSTKNRPLVTLHGGPGISHHYMLPHTSFATSHHTPVIFYDQIGIGQSSHLKDVPPEFWTIELFMDELDNLLIYLGIRDDFDLVGHSWGAMLGAHYAAYRRPAGLKHLILVSGSASMKLWAEGTNRLLDGMPEDLREMLKKHEREGTTDSKEYHDGTQIFYNKHVCPLVPWPELLLKSFANMFEDPTVYSTMIGPSEFNITGSLRTWSVVDKLHDITAPTLVINGQDDEAHDVGNWPFFAQIPRVKWVKFAQSAHMTFFEEPERYKEVVGEFLTNV</sequence>
<dbReference type="InterPro" id="IPR029058">
    <property type="entry name" value="AB_hydrolase_fold"/>
</dbReference>
<dbReference type="InterPro" id="IPR005945">
    <property type="entry name" value="Pro_imino_pep"/>
</dbReference>
<dbReference type="GO" id="GO:0008233">
    <property type="term" value="F:peptidase activity"/>
    <property type="evidence" value="ECO:0007669"/>
    <property type="project" value="InterPro"/>
</dbReference>
<dbReference type="Gene3D" id="3.40.50.1820">
    <property type="entry name" value="alpha/beta hydrolase"/>
    <property type="match status" value="1"/>
</dbReference>
<dbReference type="SUPFAM" id="SSF53474">
    <property type="entry name" value="alpha/beta-Hydrolases"/>
    <property type="match status" value="1"/>
</dbReference>
<dbReference type="PIRSF" id="PIRSF005539">
    <property type="entry name" value="Pept_S33_TRI_F1"/>
    <property type="match status" value="1"/>
</dbReference>
<dbReference type="GeneID" id="36324925"/>
<dbReference type="PRINTS" id="PR00793">
    <property type="entry name" value="PROAMNOPTASE"/>
</dbReference>
<dbReference type="InterPro" id="IPR002410">
    <property type="entry name" value="Peptidase_S33"/>
</dbReference>
<accession>A0A1X6MKP2</accession>
<dbReference type="PANTHER" id="PTHR43798">
    <property type="entry name" value="MONOACYLGLYCEROL LIPASE"/>
    <property type="match status" value="1"/>
</dbReference>
<dbReference type="Pfam" id="PF00561">
    <property type="entry name" value="Abhydrolase_1"/>
    <property type="match status" value="1"/>
</dbReference>
<gene>
    <name evidence="4" type="ORF">POSPLADRAFT_1050373</name>
</gene>
<keyword evidence="2" id="KW-0378">Hydrolase</keyword>
<keyword evidence="5" id="KW-1185">Reference proteome</keyword>
<dbReference type="OrthoDB" id="190201at2759"/>
<evidence type="ECO:0000256" key="2">
    <source>
        <dbReference type="ARBA" id="ARBA00022801"/>
    </source>
</evidence>
<dbReference type="NCBIfam" id="TIGR01250">
    <property type="entry name" value="pro_imino_pep_2"/>
    <property type="match status" value="1"/>
</dbReference>
<comment type="similarity">
    <text evidence="1">Belongs to the peptidase S33 family.</text>
</comment>
<dbReference type="GO" id="GO:0006508">
    <property type="term" value="P:proteolysis"/>
    <property type="evidence" value="ECO:0007669"/>
    <property type="project" value="InterPro"/>
</dbReference>
<dbReference type="InterPro" id="IPR000073">
    <property type="entry name" value="AB_hydrolase_1"/>
</dbReference>
<proteinExistence type="inferred from homology"/>
<evidence type="ECO:0000313" key="4">
    <source>
        <dbReference type="EMBL" id="OSX56974.1"/>
    </source>
</evidence>
<organism evidence="4 5">
    <name type="scientific">Postia placenta MAD-698-R-SB12</name>
    <dbReference type="NCBI Taxonomy" id="670580"/>
    <lineage>
        <taxon>Eukaryota</taxon>
        <taxon>Fungi</taxon>
        <taxon>Dikarya</taxon>
        <taxon>Basidiomycota</taxon>
        <taxon>Agaricomycotina</taxon>
        <taxon>Agaricomycetes</taxon>
        <taxon>Polyporales</taxon>
        <taxon>Adustoporiaceae</taxon>
        <taxon>Rhodonia</taxon>
    </lineage>
</organism>
<name>A0A1X6MKP2_9APHY</name>
<dbReference type="Proteomes" id="UP000194127">
    <property type="component" value="Unassembled WGS sequence"/>
</dbReference>
<evidence type="ECO:0000256" key="1">
    <source>
        <dbReference type="ARBA" id="ARBA00010088"/>
    </source>
</evidence>